<dbReference type="InterPro" id="IPR001646">
    <property type="entry name" value="5peptide_repeat"/>
</dbReference>
<dbReference type="InterPro" id="IPR051082">
    <property type="entry name" value="Pentapeptide-BTB/POZ_domain"/>
</dbReference>
<dbReference type="eggNOG" id="COG1357">
    <property type="taxonomic scope" value="Bacteria"/>
</dbReference>
<dbReference type="OrthoDB" id="594036at2"/>
<organism evidence="1">
    <name type="scientific">Chlorobium phaeobacteroides (strain BS1)</name>
    <dbReference type="NCBI Taxonomy" id="331678"/>
    <lineage>
        <taxon>Bacteria</taxon>
        <taxon>Pseudomonadati</taxon>
        <taxon>Chlorobiota</taxon>
        <taxon>Chlorobiia</taxon>
        <taxon>Chlorobiales</taxon>
        <taxon>Chlorobiaceae</taxon>
        <taxon>Chlorobium/Pelodictyon group</taxon>
        <taxon>Chlorobium</taxon>
    </lineage>
</organism>
<dbReference type="Pfam" id="PF00805">
    <property type="entry name" value="Pentapeptide"/>
    <property type="match status" value="4"/>
</dbReference>
<dbReference type="SUPFAM" id="SSF141571">
    <property type="entry name" value="Pentapeptide repeat-like"/>
    <property type="match status" value="2"/>
</dbReference>
<dbReference type="STRING" id="331678.Cphamn1_1241"/>
<gene>
    <name evidence="1" type="ordered locus">Cphamn1_1241</name>
</gene>
<proteinExistence type="predicted"/>
<dbReference type="HOGENOM" id="CLU_033401_12_0_10"/>
<dbReference type="PANTHER" id="PTHR14136">
    <property type="entry name" value="BTB_POZ DOMAIN-CONTAINING PROTEIN KCTD9"/>
    <property type="match status" value="1"/>
</dbReference>
<reference evidence="1" key="1">
    <citation type="submission" date="2008-06" db="EMBL/GenBank/DDBJ databases">
        <title>Complete sequence of Chlorobium phaeobacteroides BS1.</title>
        <authorList>
            <consortium name="US DOE Joint Genome Institute"/>
            <person name="Lucas S."/>
            <person name="Copeland A."/>
            <person name="Lapidus A."/>
            <person name="Glavina del Rio T."/>
            <person name="Dalin E."/>
            <person name="Tice H."/>
            <person name="Bruce D."/>
            <person name="Goodwin L."/>
            <person name="Pitluck S."/>
            <person name="Schmutz J."/>
            <person name="Larimer F."/>
            <person name="Land M."/>
            <person name="Hauser L."/>
            <person name="Kyrpides N."/>
            <person name="Ovchinnikova G."/>
            <person name="Li T."/>
            <person name="Liu Z."/>
            <person name="Zhao F."/>
            <person name="Overmann J."/>
            <person name="Bryant D.A."/>
            <person name="Richardson P."/>
        </authorList>
    </citation>
    <scope>NUCLEOTIDE SEQUENCE [LARGE SCALE GENOMIC DNA]</scope>
    <source>
        <strain evidence="1">BS1</strain>
    </source>
</reference>
<dbReference type="PANTHER" id="PTHR14136:SF17">
    <property type="entry name" value="BTB_POZ DOMAIN-CONTAINING PROTEIN KCTD9"/>
    <property type="match status" value="1"/>
</dbReference>
<protein>
    <submittedName>
        <fullName evidence="1">Pentapeptide repeat protein</fullName>
    </submittedName>
</protein>
<sequence>MNSFLRAACLIVLAGVFLPSISAAYDSGSLTLIRKSVTSWNSMRENYPEAAIDLSGADLKGRNLKGADLHNANLQGANLHGADLSDTDLRGASFDHASLKGALLFDADLREATVREADLEDAAFEGADLRGAVLDGAVMKQADLGESNLRNASLRGTDLRAANLKMADLAGCDLSGAYLWRAVLDGANLENSVVTSVTIVETGRSADPEWAQKNGAVLAMSEPARQKEGAAEAESENTVTESILAQKTWPINPVVQKIRFGVERKDAATLSYDVHQRELLIKSVSKWNRMRETNPDAPVRLSGAKLSRKVLDGADLRDADLAGSLMKRTGLADTDLRNADLREANLREAELTNADLRGADLRGAYLWRANLSWTKIAGIRVNSHTVFDDGKNVTPAWAKKRGAVFMDRDMEE</sequence>
<evidence type="ECO:0000313" key="1">
    <source>
        <dbReference type="EMBL" id="ACE04173.1"/>
    </source>
</evidence>
<accession>B3EQZ2</accession>
<dbReference type="KEGG" id="cpb:Cphamn1_1241"/>
<name>B3EQZ2_CHLPB</name>
<dbReference type="EMBL" id="CP001101">
    <property type="protein sequence ID" value="ACE04173.1"/>
    <property type="molecule type" value="Genomic_DNA"/>
</dbReference>
<dbReference type="Gene3D" id="2.160.20.80">
    <property type="entry name" value="E3 ubiquitin-protein ligase SopA"/>
    <property type="match status" value="2"/>
</dbReference>
<dbReference type="AlphaFoldDB" id="B3EQZ2"/>